<organism evidence="4 5">
    <name type="scientific">Microbacterium telephonicum</name>
    <dbReference type="NCBI Taxonomy" id="1714841"/>
    <lineage>
        <taxon>Bacteria</taxon>
        <taxon>Bacillati</taxon>
        <taxon>Actinomycetota</taxon>
        <taxon>Actinomycetes</taxon>
        <taxon>Micrococcales</taxon>
        <taxon>Microbacteriaceae</taxon>
        <taxon>Microbacterium</taxon>
    </lineage>
</organism>
<name>A0A498C493_9MICO</name>
<dbReference type="Pfam" id="PF01551">
    <property type="entry name" value="Peptidase_M23"/>
    <property type="match status" value="1"/>
</dbReference>
<dbReference type="PANTHER" id="PTHR21666">
    <property type="entry name" value="PEPTIDASE-RELATED"/>
    <property type="match status" value="1"/>
</dbReference>
<dbReference type="InterPro" id="IPR050570">
    <property type="entry name" value="Cell_wall_metabolism_enzyme"/>
</dbReference>
<evidence type="ECO:0000256" key="2">
    <source>
        <dbReference type="SAM" id="Phobius"/>
    </source>
</evidence>
<dbReference type="PANTHER" id="PTHR21666:SF287">
    <property type="entry name" value="CYTOPLASMIC MEMBRANE PROTEIN"/>
    <property type="match status" value="1"/>
</dbReference>
<proteinExistence type="predicted"/>
<keyword evidence="2" id="KW-1133">Transmembrane helix</keyword>
<evidence type="ECO:0000313" key="4">
    <source>
        <dbReference type="EMBL" id="RLK47381.1"/>
    </source>
</evidence>
<feature type="transmembrane region" description="Helical" evidence="2">
    <location>
        <begin position="90"/>
        <end position="109"/>
    </location>
</feature>
<sequence>MVKPYACAPHSATHIVPTNQRLTGAEAPEELLAEQYDPSEDAPETSTTVPTRRDRARRAPVRTTAAKTPATTAPPARPSSRGVKHHARSFFTVAAVAGLVATVAIPAFAATRTDPAEAVTIQQVAADNAQSLVVASEASPAAFDRGGYSATTPEEIAKTKAEEAAKAALAARVASNAASSAAYTGAIAQSIAASGEVVRPLTHFDNFGAPYAGHKGIDYMVGRGTPIYAIADGVVVASTENGPGWGVYVKIAHNIGGTSVTSLYAHMLYGSRTVQVGDTVTAGQLIGQVSDTGRAYGTHLHLEIYVNGAWANAESWLQANAR</sequence>
<feature type="domain" description="M23ase beta-sheet core" evidence="3">
    <location>
        <begin position="213"/>
        <end position="310"/>
    </location>
</feature>
<evidence type="ECO:0000256" key="1">
    <source>
        <dbReference type="SAM" id="MobiDB-lite"/>
    </source>
</evidence>
<protein>
    <submittedName>
        <fullName evidence="4">Peptidase M23-like protein</fullName>
    </submittedName>
</protein>
<dbReference type="SUPFAM" id="SSF51261">
    <property type="entry name" value="Duplicated hybrid motif"/>
    <property type="match status" value="1"/>
</dbReference>
<dbReference type="InterPro" id="IPR011055">
    <property type="entry name" value="Dup_hybrid_motif"/>
</dbReference>
<dbReference type="GO" id="GO:0004222">
    <property type="term" value="F:metalloendopeptidase activity"/>
    <property type="evidence" value="ECO:0007669"/>
    <property type="project" value="TreeGrafter"/>
</dbReference>
<keyword evidence="2" id="KW-0812">Transmembrane</keyword>
<evidence type="ECO:0000313" key="5">
    <source>
        <dbReference type="Proteomes" id="UP000273158"/>
    </source>
</evidence>
<keyword evidence="5" id="KW-1185">Reference proteome</keyword>
<dbReference type="AlphaFoldDB" id="A0A498C493"/>
<accession>A0A498C493</accession>
<dbReference type="CDD" id="cd12797">
    <property type="entry name" value="M23_peptidase"/>
    <property type="match status" value="1"/>
</dbReference>
<feature type="compositionally biased region" description="Acidic residues" evidence="1">
    <location>
        <begin position="27"/>
        <end position="43"/>
    </location>
</feature>
<feature type="compositionally biased region" description="Low complexity" evidence="1">
    <location>
        <begin position="61"/>
        <end position="74"/>
    </location>
</feature>
<dbReference type="EMBL" id="RCDB01000003">
    <property type="protein sequence ID" value="RLK47381.1"/>
    <property type="molecule type" value="Genomic_DNA"/>
</dbReference>
<reference evidence="4 5" key="1">
    <citation type="journal article" date="2015" name="Stand. Genomic Sci.">
        <title>Genomic Encyclopedia of Bacterial and Archaeal Type Strains, Phase III: the genomes of soil and plant-associated and newly described type strains.</title>
        <authorList>
            <person name="Whitman W.B."/>
            <person name="Woyke T."/>
            <person name="Klenk H.P."/>
            <person name="Zhou Y."/>
            <person name="Lilburn T.G."/>
            <person name="Beck B.J."/>
            <person name="De Vos P."/>
            <person name="Vandamme P."/>
            <person name="Eisen J.A."/>
            <person name="Garrity G."/>
            <person name="Hugenholtz P."/>
            <person name="Kyrpides N.C."/>
        </authorList>
    </citation>
    <scope>NUCLEOTIDE SEQUENCE [LARGE SCALE GENOMIC DNA]</scope>
    <source>
        <strain evidence="4 5">S2T63</strain>
    </source>
</reference>
<dbReference type="Gene3D" id="2.70.70.10">
    <property type="entry name" value="Glucose Permease (Domain IIA)"/>
    <property type="match status" value="1"/>
</dbReference>
<comment type="caution">
    <text evidence="4">The sequence shown here is derived from an EMBL/GenBank/DDBJ whole genome shotgun (WGS) entry which is preliminary data.</text>
</comment>
<gene>
    <name evidence="4" type="ORF">C7474_1957</name>
</gene>
<evidence type="ECO:0000259" key="3">
    <source>
        <dbReference type="Pfam" id="PF01551"/>
    </source>
</evidence>
<keyword evidence="2" id="KW-0472">Membrane</keyword>
<feature type="region of interest" description="Disordered" evidence="1">
    <location>
        <begin position="18"/>
        <end position="84"/>
    </location>
</feature>
<dbReference type="Proteomes" id="UP000273158">
    <property type="component" value="Unassembled WGS sequence"/>
</dbReference>
<dbReference type="InterPro" id="IPR016047">
    <property type="entry name" value="M23ase_b-sheet_dom"/>
</dbReference>